<evidence type="ECO:0000313" key="2">
    <source>
        <dbReference type="EMBL" id="MCY0790463.1"/>
    </source>
</evidence>
<dbReference type="EMBL" id="JAPNMI010000006">
    <property type="protein sequence ID" value="MCY0790463.1"/>
    <property type="molecule type" value="Genomic_DNA"/>
</dbReference>
<dbReference type="Proteomes" id="UP001076655">
    <property type="component" value="Unassembled WGS sequence"/>
</dbReference>
<name>A0A9Q4CSB8_MORMO</name>
<gene>
    <name evidence="2" type="ORF">N0392_12300</name>
</gene>
<dbReference type="RefSeq" id="WP_267785565.1">
    <property type="nucleotide sequence ID" value="NZ_JAPNMI010000006.1"/>
</dbReference>
<organism evidence="2 3">
    <name type="scientific">Morganella morganii</name>
    <name type="common">Proteus morganii</name>
    <dbReference type="NCBI Taxonomy" id="582"/>
    <lineage>
        <taxon>Bacteria</taxon>
        <taxon>Pseudomonadati</taxon>
        <taxon>Pseudomonadota</taxon>
        <taxon>Gammaproteobacteria</taxon>
        <taxon>Enterobacterales</taxon>
        <taxon>Morganellaceae</taxon>
        <taxon>Morganella</taxon>
    </lineage>
</organism>
<evidence type="ECO:0000256" key="1">
    <source>
        <dbReference type="SAM" id="SignalP"/>
    </source>
</evidence>
<proteinExistence type="predicted"/>
<feature type="signal peptide" evidence="1">
    <location>
        <begin position="1"/>
        <end position="22"/>
    </location>
</feature>
<sequence>MKKITFLILTMSALLFSSMTLASKVNLTKSFVCPDVSPLPQHVTGSGDLVIEGKTYRLYRANAADPSAPLTTTIWRSDDGKTEVDIYQYKNGNFRQAFTTFAIENDRLPLSDVDSGKYTKVYKDSYSDGGRGCHN</sequence>
<evidence type="ECO:0000313" key="3">
    <source>
        <dbReference type="Proteomes" id="UP001076655"/>
    </source>
</evidence>
<keyword evidence="1" id="KW-0732">Signal</keyword>
<protein>
    <submittedName>
        <fullName evidence="2">Uncharacterized protein</fullName>
    </submittedName>
</protein>
<accession>A0A9Q4CSB8</accession>
<dbReference type="AlphaFoldDB" id="A0A9Q4CSB8"/>
<reference evidence="2" key="1">
    <citation type="submission" date="2022-08" db="EMBL/GenBank/DDBJ databases">
        <authorList>
            <person name="Dale J.L."/>
        </authorList>
    </citation>
    <scope>NUCLEOTIDE SEQUENCE</scope>
    <source>
        <strain evidence="2">2022EL-00758</strain>
    </source>
</reference>
<comment type="caution">
    <text evidence="2">The sequence shown here is derived from an EMBL/GenBank/DDBJ whole genome shotgun (WGS) entry which is preliminary data.</text>
</comment>
<feature type="chain" id="PRO_5040199566" evidence="1">
    <location>
        <begin position="23"/>
        <end position="135"/>
    </location>
</feature>